<dbReference type="AlphaFoldDB" id="A0A4V2WSX6"/>
<dbReference type="GO" id="GO:0045892">
    <property type="term" value="P:negative regulation of DNA-templated transcription"/>
    <property type="evidence" value="ECO:0007669"/>
    <property type="project" value="UniProtKB-ARBA"/>
</dbReference>
<dbReference type="GO" id="GO:0003677">
    <property type="term" value="F:DNA binding"/>
    <property type="evidence" value="ECO:0007669"/>
    <property type="project" value="InterPro"/>
</dbReference>
<dbReference type="Gene3D" id="1.20.58.1000">
    <property type="entry name" value="Metal-sensitive repressor, helix protomer"/>
    <property type="match status" value="1"/>
</dbReference>
<sequence length="100" mass="11493">MEEKSCCTERTKHRDAGEYKELVTRLNRVEGQVRGIKKMLEEDRYCVDILTQISAIQAALNAFSKKLLVNHIHTCVVDDIQEGKVEVVDELCDTIQKLMK</sequence>
<evidence type="ECO:0000313" key="2">
    <source>
        <dbReference type="Proteomes" id="UP000295710"/>
    </source>
</evidence>
<comment type="caution">
    <text evidence="1">The sequence shown here is derived from an EMBL/GenBank/DDBJ whole genome shotgun (WGS) entry which is preliminary data.</text>
</comment>
<gene>
    <name evidence="1" type="ORF">E1963_01235</name>
</gene>
<dbReference type="PANTHER" id="PTHR33677">
    <property type="entry name" value="TRANSCRIPTIONAL REPRESSOR FRMR-RELATED"/>
    <property type="match status" value="1"/>
</dbReference>
<name>A0A4V2WSX6_9FIRM</name>
<protein>
    <submittedName>
        <fullName evidence="1">Metal-sensing transcriptional repressor</fullName>
    </submittedName>
</protein>
<reference evidence="1 2" key="1">
    <citation type="journal article" date="2016" name="Nat. Microbiol.">
        <title>The Mouse Intestinal Bacterial Collection (miBC) provides host-specific insight into cultured diversity and functional potential of the gut microbiota.</title>
        <authorList>
            <person name="Lagkouvardos I."/>
            <person name="Pukall R."/>
            <person name="Abt B."/>
            <person name="Foesel B.U."/>
            <person name="Meier-Kolthoff J.P."/>
            <person name="Kumar N."/>
            <person name="Bresciani A."/>
            <person name="Martinez I."/>
            <person name="Just S."/>
            <person name="Ziegler C."/>
            <person name="Brugiroux S."/>
            <person name="Garzetti D."/>
            <person name="Wenning M."/>
            <person name="Bui T.P."/>
            <person name="Wang J."/>
            <person name="Hugenholtz F."/>
            <person name="Plugge C.M."/>
            <person name="Peterson D.A."/>
            <person name="Hornef M.W."/>
            <person name="Baines J.F."/>
            <person name="Smidt H."/>
            <person name="Walter J."/>
            <person name="Kristiansen K."/>
            <person name="Nielsen H.B."/>
            <person name="Haller D."/>
            <person name="Overmann J."/>
            <person name="Stecher B."/>
            <person name="Clavel T."/>
        </authorList>
    </citation>
    <scope>NUCLEOTIDE SEQUENCE [LARGE SCALE GENOMIC DNA]</scope>
    <source>
        <strain evidence="1 2">DSM 28560</strain>
    </source>
</reference>
<accession>A0A4V2WSX6</accession>
<dbReference type="InterPro" id="IPR038390">
    <property type="entry name" value="Metal_Tscrpt_repr_sf"/>
</dbReference>
<dbReference type="RefSeq" id="WP_132274201.1">
    <property type="nucleotide sequence ID" value="NZ_JAOBST010000050.1"/>
</dbReference>
<proteinExistence type="predicted"/>
<dbReference type="EMBL" id="SMMX01000001">
    <property type="protein sequence ID" value="TDA23390.1"/>
    <property type="molecule type" value="Genomic_DNA"/>
</dbReference>
<dbReference type="PANTHER" id="PTHR33677:SF3">
    <property type="entry name" value="COPPER-SENSING TRANSCRIPTIONAL REPRESSOR RICR"/>
    <property type="match status" value="1"/>
</dbReference>
<evidence type="ECO:0000313" key="1">
    <source>
        <dbReference type="EMBL" id="TDA23390.1"/>
    </source>
</evidence>
<dbReference type="InterPro" id="IPR003735">
    <property type="entry name" value="Metal_Tscrpt_repr"/>
</dbReference>
<dbReference type="Proteomes" id="UP000295710">
    <property type="component" value="Unassembled WGS sequence"/>
</dbReference>
<organism evidence="1 2">
    <name type="scientific">Extibacter muris</name>
    <dbReference type="NCBI Taxonomy" id="1796622"/>
    <lineage>
        <taxon>Bacteria</taxon>
        <taxon>Bacillati</taxon>
        <taxon>Bacillota</taxon>
        <taxon>Clostridia</taxon>
        <taxon>Lachnospirales</taxon>
        <taxon>Lachnospiraceae</taxon>
        <taxon>Extibacter</taxon>
    </lineage>
</organism>
<dbReference type="CDD" id="cd10156">
    <property type="entry name" value="FpFrmR-Cterm-like_DUF156"/>
    <property type="match status" value="1"/>
</dbReference>
<dbReference type="GO" id="GO:0046872">
    <property type="term" value="F:metal ion binding"/>
    <property type="evidence" value="ECO:0007669"/>
    <property type="project" value="InterPro"/>
</dbReference>
<dbReference type="Pfam" id="PF02583">
    <property type="entry name" value="Trns_repr_metal"/>
    <property type="match status" value="1"/>
</dbReference>
<keyword evidence="2" id="KW-1185">Reference proteome</keyword>